<dbReference type="EMBL" id="JLXW01000011">
    <property type="protein sequence ID" value="KBZ59126.1"/>
    <property type="molecule type" value="Genomic_DNA"/>
</dbReference>
<evidence type="ECO:0000313" key="2">
    <source>
        <dbReference type="Proteomes" id="UP000025947"/>
    </source>
</evidence>
<keyword evidence="2" id="KW-1185">Reference proteome</keyword>
<dbReference type="SUPFAM" id="SSF46785">
    <property type="entry name" value="Winged helix' DNA-binding domain"/>
    <property type="match status" value="1"/>
</dbReference>
<dbReference type="Gene3D" id="1.10.10.10">
    <property type="entry name" value="Winged helix-like DNA-binding domain superfamily/Winged helix DNA-binding domain"/>
    <property type="match status" value="1"/>
</dbReference>
<dbReference type="HOGENOM" id="CLU_110202_0_0_11"/>
<dbReference type="InterPro" id="IPR036388">
    <property type="entry name" value="WH-like_DNA-bd_sf"/>
</dbReference>
<organism evidence="1 2">
    <name type="scientific">Mycobacterium [tuberculosis] TKK-01-0051</name>
    <dbReference type="NCBI Taxonomy" id="1324261"/>
    <lineage>
        <taxon>Bacteria</taxon>
        <taxon>Bacillati</taxon>
        <taxon>Actinomycetota</taxon>
        <taxon>Actinomycetes</taxon>
        <taxon>Mycobacteriales</taxon>
        <taxon>Mycobacteriaceae</taxon>
        <taxon>Mycobacterium</taxon>
        <taxon>Mycobacterium avium complex (MAC)</taxon>
    </lineage>
</organism>
<accession>A0A051TS12</accession>
<sequence>MTELAVLQGVRLKGRVTPADLAATLGTDVADITPVVERLAAAGLLTEGETLRITLTGTERLTALLAEEREGIDPRAMATAYDDFRAVNEDLKRLVTDWQLKGGPDGVPNTHDDADYDTAVLARLDDVHARVLPVIEAATAQLPRLGAYATKLVAALDKIKAGETAWLSRPLIDSYHTVWFELHEELIVAVGLTREEAARSGDAQ</sequence>
<dbReference type="InterPro" id="IPR036390">
    <property type="entry name" value="WH_DNA-bd_sf"/>
</dbReference>
<proteinExistence type="predicted"/>
<dbReference type="Proteomes" id="UP000025947">
    <property type="component" value="Unassembled WGS sequence"/>
</dbReference>
<comment type="caution">
    <text evidence="1">The sequence shown here is derived from an EMBL/GenBank/DDBJ whole genome shotgun (WGS) entry which is preliminary data.</text>
</comment>
<evidence type="ECO:0000313" key="1">
    <source>
        <dbReference type="EMBL" id="KBZ59126.1"/>
    </source>
</evidence>
<dbReference type="PATRIC" id="fig|1324261.3.peg.4721"/>
<gene>
    <name evidence="1" type="ORF">K875_04681</name>
</gene>
<dbReference type="RefSeq" id="WP_044487086.1">
    <property type="nucleotide sequence ID" value="NZ_KK328284.1"/>
</dbReference>
<reference evidence="1 2" key="1">
    <citation type="submission" date="2014-04" db="EMBL/GenBank/DDBJ databases">
        <title>The Genome Sequence of Mycobacterium tuberculosis TKK-01-0051.</title>
        <authorList>
            <consortium name="The Broad Institute Genomics Platform"/>
            <consortium name="The Broad Institute Genome Sequencing Center for Infectious Disease"/>
            <person name="Earl A.M."/>
            <person name="Cohen K."/>
            <person name="Pym A."/>
            <person name="Bishai W."/>
            <person name="Maharaj K."/>
            <person name="Desjardins C."/>
            <person name="Abeel T."/>
            <person name="Young S."/>
            <person name="Zeng Q."/>
            <person name="Gargeya S."/>
            <person name="Abouelleil A."/>
            <person name="Alvarado L."/>
            <person name="Chapman S.B."/>
            <person name="Gainer-Dewar J."/>
            <person name="Goldberg J."/>
            <person name="Griggs A."/>
            <person name="Gujja S."/>
            <person name="Hansen M."/>
            <person name="Howarth C."/>
            <person name="Imamovic A."/>
            <person name="Larimer J."/>
            <person name="Murphy C."/>
            <person name="Naylor J."/>
            <person name="Pearson M."/>
            <person name="Poon T.W."/>
            <person name="Priest M."/>
            <person name="Roberts A."/>
            <person name="Saif S."/>
            <person name="Shea T."/>
            <person name="Sykes S."/>
            <person name="Wortman J."/>
            <person name="Nusbaum C."/>
            <person name="Birren B."/>
        </authorList>
    </citation>
    <scope>NUCLEOTIDE SEQUENCE [LARGE SCALE GENOMIC DNA]</scope>
    <source>
        <strain evidence="1 2">TKK-01-0051</strain>
    </source>
</reference>
<dbReference type="AlphaFoldDB" id="A0A051TS12"/>
<name>A0A051TS12_9MYCO</name>
<protein>
    <submittedName>
        <fullName evidence="1">Uncharacterized protein</fullName>
    </submittedName>
</protein>